<dbReference type="InterPro" id="IPR036388">
    <property type="entry name" value="WH-like_DNA-bd_sf"/>
</dbReference>
<protein>
    <recommendedName>
        <fullName evidence="1">Helix-turn-helix domain-containing protein</fullName>
    </recommendedName>
</protein>
<reference evidence="2 3" key="1">
    <citation type="submission" date="2015-09" db="EMBL/GenBank/DDBJ databases">
        <title>Draft genome sequence of Kouleothrix aurantiaca JCM 19913.</title>
        <authorList>
            <person name="Hemp J."/>
        </authorList>
    </citation>
    <scope>NUCLEOTIDE SEQUENCE [LARGE SCALE GENOMIC DNA]</scope>
    <source>
        <strain evidence="2 3">COM-B</strain>
    </source>
</reference>
<evidence type="ECO:0000313" key="2">
    <source>
        <dbReference type="EMBL" id="KPV54587.1"/>
    </source>
</evidence>
<name>A0A0P9FD05_9CHLR</name>
<feature type="domain" description="Helix-turn-helix" evidence="1">
    <location>
        <begin position="9"/>
        <end position="54"/>
    </location>
</feature>
<dbReference type="GO" id="GO:0003677">
    <property type="term" value="F:DNA binding"/>
    <property type="evidence" value="ECO:0007669"/>
    <property type="project" value="InterPro"/>
</dbReference>
<dbReference type="Pfam" id="PF12728">
    <property type="entry name" value="HTH_17"/>
    <property type="match status" value="1"/>
</dbReference>
<sequence>MLAAYPDTLTVAEVAAVLRVHERSVQRWAREGRVASVRVGRSYRFLRSDVLKLLHDARIHATVAPTPHDADLQRTGGPA</sequence>
<evidence type="ECO:0000259" key="1">
    <source>
        <dbReference type="Pfam" id="PF12728"/>
    </source>
</evidence>
<dbReference type="InterPro" id="IPR009061">
    <property type="entry name" value="DNA-bd_dom_put_sf"/>
</dbReference>
<dbReference type="InterPro" id="IPR010093">
    <property type="entry name" value="SinI_DNA-bd"/>
</dbReference>
<dbReference type="AlphaFoldDB" id="A0A0P9FD05"/>
<gene>
    <name evidence="2" type="ORF">SE17_02895</name>
</gene>
<proteinExistence type="predicted"/>
<organism evidence="2 3">
    <name type="scientific">Kouleothrix aurantiaca</name>
    <dbReference type="NCBI Taxonomy" id="186479"/>
    <lineage>
        <taxon>Bacteria</taxon>
        <taxon>Bacillati</taxon>
        <taxon>Chloroflexota</taxon>
        <taxon>Chloroflexia</taxon>
        <taxon>Chloroflexales</taxon>
        <taxon>Roseiflexineae</taxon>
        <taxon>Roseiflexaceae</taxon>
        <taxon>Kouleothrix</taxon>
    </lineage>
</organism>
<dbReference type="SUPFAM" id="SSF46955">
    <property type="entry name" value="Putative DNA-binding domain"/>
    <property type="match status" value="1"/>
</dbReference>
<dbReference type="Gene3D" id="1.10.10.10">
    <property type="entry name" value="Winged helix-like DNA-binding domain superfamily/Winged helix DNA-binding domain"/>
    <property type="match status" value="1"/>
</dbReference>
<accession>A0A0P9FD05</accession>
<dbReference type="EMBL" id="LJCR01000036">
    <property type="protein sequence ID" value="KPV54587.1"/>
    <property type="molecule type" value="Genomic_DNA"/>
</dbReference>
<comment type="caution">
    <text evidence="2">The sequence shown here is derived from an EMBL/GenBank/DDBJ whole genome shotgun (WGS) entry which is preliminary data.</text>
</comment>
<dbReference type="NCBIfam" id="TIGR01764">
    <property type="entry name" value="excise"/>
    <property type="match status" value="1"/>
</dbReference>
<evidence type="ECO:0000313" key="3">
    <source>
        <dbReference type="Proteomes" id="UP000050509"/>
    </source>
</evidence>
<dbReference type="InterPro" id="IPR041657">
    <property type="entry name" value="HTH_17"/>
</dbReference>
<keyword evidence="3" id="KW-1185">Reference proteome</keyword>
<dbReference type="Proteomes" id="UP000050509">
    <property type="component" value="Unassembled WGS sequence"/>
</dbReference>